<dbReference type="PANTHER" id="PTHR43156">
    <property type="entry name" value="STAGE II SPORULATION PROTEIN E-RELATED"/>
    <property type="match status" value="1"/>
</dbReference>
<keyword evidence="1" id="KW-0378">Hydrolase</keyword>
<evidence type="ECO:0000259" key="3">
    <source>
        <dbReference type="PROSITE" id="PS50112"/>
    </source>
</evidence>
<evidence type="ECO:0000313" key="5">
    <source>
        <dbReference type="Proteomes" id="UP000463951"/>
    </source>
</evidence>
<dbReference type="Gene3D" id="3.30.450.20">
    <property type="entry name" value="PAS domain"/>
    <property type="match status" value="2"/>
</dbReference>
<dbReference type="InterPro" id="IPR013767">
    <property type="entry name" value="PAS_fold"/>
</dbReference>
<dbReference type="Proteomes" id="UP000463951">
    <property type="component" value="Chromosome"/>
</dbReference>
<accession>A0A499UJV8</accession>
<dbReference type="PANTHER" id="PTHR43156:SF2">
    <property type="entry name" value="STAGE II SPORULATION PROTEIN E"/>
    <property type="match status" value="1"/>
</dbReference>
<dbReference type="Pfam" id="PF07228">
    <property type="entry name" value="SpoIIE"/>
    <property type="match status" value="1"/>
</dbReference>
<dbReference type="SMART" id="SM00091">
    <property type="entry name" value="PAS"/>
    <property type="match status" value="2"/>
</dbReference>
<dbReference type="CDD" id="cd00130">
    <property type="entry name" value="PAS"/>
    <property type="match status" value="2"/>
</dbReference>
<sequence length="790" mass="84388">MEVIAVAGDTPLMIVDSSGKVVEWSHRAEELLGRPADEVIGRPVTDLLGSAPPTGGEDVDYPRQVDPRDVASGPAGEGLHVQPLPRHDGSVVWKIFLPPANGPLPAPIKAAVLEAIHAYAPGPLFVVDGELRVVSANAAAQHMCGTDLQEAKGRSLTAVWSLSAPADVERILRQVLASGAPVPVQVVPARPKNDLQRTHLAISAFPLRDGLGAVVMAADVTDQEKSRRRRRTMRAVRERVGRTLDVVATCQELVEALVPGFADVAVVEVVEPVVRGEKPPLSPLGRDVPLRRAAFAHSGGERQTRAHPVGDVRALFFPTPYTQVLVDLKPRAVVLGPDTPWLAADPARGRAILESGVRALLTAPLTLRGTVLGLLSLYRIRQADIFDDRDVALILELATHTALSIDNARRYTHEHTIAAALQRHLLAPVPASQTAVETAHLNVPDDQGGGGWFDVFGLPGARTALVVGQVAGHGIQTATTMGQLRTVIHSLAALDLEPDELLARLDDTVTRLVWERKALPADDPLRRQSLSATCLCVMYDPFSRTCAIASAGHPPPMLAGPEETPRVLDLAVGAALGGGSGPPFATTTVPVADGDVLALYTAPLSAADRPEDGTGGLRLLPRVLADVDRPVQDLCDDVLYRLRADALSGDAILLLARTHAFPADRAAAWPLDDDATAPASARRHARSQLATWGVDEDTAYATEEIVSELVTNALRYGAPPVRLRLIKDRTLTCEVHDSSPTAPRLRHAGIVDEGGRGLFICAQLAQNWGIRYNGQGKTVWTEQPLPQQPE</sequence>
<dbReference type="SMART" id="SM00331">
    <property type="entry name" value="PP2C_SIG"/>
    <property type="match status" value="1"/>
</dbReference>
<dbReference type="Pfam" id="PF08448">
    <property type="entry name" value="PAS_4"/>
    <property type="match status" value="1"/>
</dbReference>
<dbReference type="InterPro" id="IPR003018">
    <property type="entry name" value="GAF"/>
</dbReference>
<dbReference type="AlphaFoldDB" id="A0A499UJV8"/>
<proteinExistence type="predicted"/>
<dbReference type="InterPro" id="IPR001932">
    <property type="entry name" value="PPM-type_phosphatase-like_dom"/>
</dbReference>
<dbReference type="EMBL" id="AP019620">
    <property type="protein sequence ID" value="BBJ39928.1"/>
    <property type="molecule type" value="Genomic_DNA"/>
</dbReference>
<feature type="domain" description="PAS" evidence="3">
    <location>
        <begin position="1"/>
        <end position="48"/>
    </location>
</feature>
<dbReference type="InterPro" id="IPR000014">
    <property type="entry name" value="PAS"/>
</dbReference>
<dbReference type="Gene3D" id="3.30.450.40">
    <property type="match status" value="1"/>
</dbReference>
<feature type="compositionally biased region" description="Basic and acidic residues" evidence="2">
    <location>
        <begin position="60"/>
        <end position="69"/>
    </location>
</feature>
<dbReference type="Pfam" id="PF13581">
    <property type="entry name" value="HATPase_c_2"/>
    <property type="match status" value="1"/>
</dbReference>
<dbReference type="FunFam" id="3.30.565.10:FF:000028">
    <property type="entry name" value="PAS sensor protein"/>
    <property type="match status" value="1"/>
</dbReference>
<dbReference type="SMART" id="SM00065">
    <property type="entry name" value="GAF"/>
    <property type="match status" value="1"/>
</dbReference>
<dbReference type="InterPro" id="IPR036890">
    <property type="entry name" value="HATPase_C_sf"/>
</dbReference>
<dbReference type="CDD" id="cd16936">
    <property type="entry name" value="HATPase_RsbW-like"/>
    <property type="match status" value="1"/>
</dbReference>
<feature type="domain" description="PAS" evidence="3">
    <location>
        <begin position="109"/>
        <end position="175"/>
    </location>
</feature>
<dbReference type="PROSITE" id="PS50112">
    <property type="entry name" value="PAS"/>
    <property type="match status" value="2"/>
</dbReference>
<dbReference type="Pfam" id="PF00989">
    <property type="entry name" value="PAS"/>
    <property type="match status" value="1"/>
</dbReference>
<dbReference type="SUPFAM" id="SSF55785">
    <property type="entry name" value="PYP-like sensor domain (PAS domain)"/>
    <property type="match status" value="2"/>
</dbReference>
<dbReference type="InterPro" id="IPR029016">
    <property type="entry name" value="GAF-like_dom_sf"/>
</dbReference>
<dbReference type="NCBIfam" id="TIGR00229">
    <property type="entry name" value="sensory_box"/>
    <property type="match status" value="1"/>
</dbReference>
<dbReference type="InterPro" id="IPR003594">
    <property type="entry name" value="HATPase_dom"/>
</dbReference>
<dbReference type="SUPFAM" id="SSF55874">
    <property type="entry name" value="ATPase domain of HSP90 chaperone/DNA topoisomerase II/histidine kinase"/>
    <property type="match status" value="1"/>
</dbReference>
<gene>
    <name evidence="4" type="ORF">SSPO_026460</name>
</gene>
<dbReference type="InterPro" id="IPR052016">
    <property type="entry name" value="Bact_Sigma-Reg"/>
</dbReference>
<organism evidence="4 5">
    <name type="scientific">Streptomyces antimycoticus</name>
    <dbReference type="NCBI Taxonomy" id="68175"/>
    <lineage>
        <taxon>Bacteria</taxon>
        <taxon>Bacillati</taxon>
        <taxon>Actinomycetota</taxon>
        <taxon>Actinomycetes</taxon>
        <taxon>Kitasatosporales</taxon>
        <taxon>Streptomycetaceae</taxon>
        <taxon>Streptomyces</taxon>
        <taxon>Streptomyces violaceusniger group</taxon>
    </lineage>
</organism>
<evidence type="ECO:0000313" key="4">
    <source>
        <dbReference type="EMBL" id="BBJ39928.1"/>
    </source>
</evidence>
<protein>
    <recommendedName>
        <fullName evidence="3">PAS domain-containing protein</fullName>
    </recommendedName>
</protein>
<dbReference type="InterPro" id="IPR036457">
    <property type="entry name" value="PPM-type-like_dom_sf"/>
</dbReference>
<dbReference type="Gene3D" id="3.60.40.10">
    <property type="entry name" value="PPM-type phosphatase domain"/>
    <property type="match status" value="1"/>
</dbReference>
<dbReference type="Pfam" id="PF01590">
    <property type="entry name" value="GAF"/>
    <property type="match status" value="1"/>
</dbReference>
<name>A0A499UJV8_9ACTN</name>
<dbReference type="SUPFAM" id="SSF55781">
    <property type="entry name" value="GAF domain-like"/>
    <property type="match status" value="1"/>
</dbReference>
<dbReference type="Gene3D" id="3.30.565.10">
    <property type="entry name" value="Histidine kinase-like ATPase, C-terminal domain"/>
    <property type="match status" value="1"/>
</dbReference>
<dbReference type="InterPro" id="IPR013656">
    <property type="entry name" value="PAS_4"/>
</dbReference>
<feature type="region of interest" description="Disordered" evidence="2">
    <location>
        <begin position="47"/>
        <end position="78"/>
    </location>
</feature>
<reference evidence="4 5" key="1">
    <citation type="journal article" date="2020" name="Int. J. Syst. Evol. Microbiol.">
        <title>Reclassification of Streptomyces castelarensis and Streptomyces sporoclivatus as later heterotypic synonyms of Streptomyces antimycoticus.</title>
        <authorList>
            <person name="Komaki H."/>
            <person name="Tamura T."/>
        </authorList>
    </citation>
    <scope>NUCLEOTIDE SEQUENCE [LARGE SCALE GENOMIC DNA]</scope>
    <source>
        <strain evidence="4 5">NBRC 100767</strain>
    </source>
</reference>
<dbReference type="InterPro" id="IPR035965">
    <property type="entry name" value="PAS-like_dom_sf"/>
</dbReference>
<dbReference type="GO" id="GO:0006355">
    <property type="term" value="P:regulation of DNA-templated transcription"/>
    <property type="evidence" value="ECO:0007669"/>
    <property type="project" value="InterPro"/>
</dbReference>
<dbReference type="GO" id="GO:0016791">
    <property type="term" value="F:phosphatase activity"/>
    <property type="evidence" value="ECO:0007669"/>
    <property type="project" value="TreeGrafter"/>
</dbReference>
<evidence type="ECO:0000256" key="1">
    <source>
        <dbReference type="ARBA" id="ARBA00022801"/>
    </source>
</evidence>
<evidence type="ECO:0000256" key="2">
    <source>
        <dbReference type="SAM" id="MobiDB-lite"/>
    </source>
</evidence>